<protein>
    <submittedName>
        <fullName evidence="2">Uncharacterized protein</fullName>
    </submittedName>
</protein>
<dbReference type="EMBL" id="JAYMYQ010000011">
    <property type="protein sequence ID" value="KAK7306653.1"/>
    <property type="molecule type" value="Genomic_DNA"/>
</dbReference>
<reference evidence="2 3" key="1">
    <citation type="submission" date="2024-01" db="EMBL/GenBank/DDBJ databases">
        <title>The genomes of 5 underutilized Papilionoideae crops provide insights into root nodulation and disease resistanc.</title>
        <authorList>
            <person name="Jiang F."/>
        </authorList>
    </citation>
    <scope>NUCLEOTIDE SEQUENCE [LARGE SCALE GENOMIC DNA]</scope>
    <source>
        <strain evidence="2">LVBAO_FW01</strain>
        <tissue evidence="2">Leaves</tissue>
    </source>
</reference>
<keyword evidence="3" id="KW-1185">Reference proteome</keyword>
<evidence type="ECO:0000313" key="3">
    <source>
        <dbReference type="Proteomes" id="UP001367508"/>
    </source>
</evidence>
<accession>A0AAN9JXB7</accession>
<dbReference type="AlphaFoldDB" id="A0AAN9JXB7"/>
<gene>
    <name evidence="2" type="ORF">VNO77_44605</name>
</gene>
<evidence type="ECO:0000256" key="1">
    <source>
        <dbReference type="SAM" id="MobiDB-lite"/>
    </source>
</evidence>
<proteinExistence type="predicted"/>
<organism evidence="2 3">
    <name type="scientific">Canavalia gladiata</name>
    <name type="common">Sword bean</name>
    <name type="synonym">Dolichos gladiatus</name>
    <dbReference type="NCBI Taxonomy" id="3824"/>
    <lineage>
        <taxon>Eukaryota</taxon>
        <taxon>Viridiplantae</taxon>
        <taxon>Streptophyta</taxon>
        <taxon>Embryophyta</taxon>
        <taxon>Tracheophyta</taxon>
        <taxon>Spermatophyta</taxon>
        <taxon>Magnoliopsida</taxon>
        <taxon>eudicotyledons</taxon>
        <taxon>Gunneridae</taxon>
        <taxon>Pentapetalae</taxon>
        <taxon>rosids</taxon>
        <taxon>fabids</taxon>
        <taxon>Fabales</taxon>
        <taxon>Fabaceae</taxon>
        <taxon>Papilionoideae</taxon>
        <taxon>50 kb inversion clade</taxon>
        <taxon>NPAAA clade</taxon>
        <taxon>indigoferoid/millettioid clade</taxon>
        <taxon>Phaseoleae</taxon>
        <taxon>Canavalia</taxon>
    </lineage>
</organism>
<name>A0AAN9JXB7_CANGL</name>
<evidence type="ECO:0000313" key="2">
    <source>
        <dbReference type="EMBL" id="KAK7306653.1"/>
    </source>
</evidence>
<comment type="caution">
    <text evidence="2">The sequence shown here is derived from an EMBL/GenBank/DDBJ whole genome shotgun (WGS) entry which is preliminary data.</text>
</comment>
<sequence>MRCQTPSSAYYPWLSRSSSPATPVASSQSKTSIPASGELNQTSVAISNDEFLFYLVKQCRHRTNVELLENQLTTANRRSGTMNLGRFSEASGSIF</sequence>
<feature type="region of interest" description="Disordered" evidence="1">
    <location>
        <begin position="14"/>
        <end position="36"/>
    </location>
</feature>
<feature type="compositionally biased region" description="Polar residues" evidence="1">
    <location>
        <begin position="15"/>
        <end position="36"/>
    </location>
</feature>
<dbReference type="Proteomes" id="UP001367508">
    <property type="component" value="Unassembled WGS sequence"/>
</dbReference>